<dbReference type="GO" id="GO:0042026">
    <property type="term" value="P:protein refolding"/>
    <property type="evidence" value="ECO:0007669"/>
    <property type="project" value="InterPro"/>
</dbReference>
<dbReference type="Proteomes" id="UP000028999">
    <property type="component" value="Unassembled WGS sequence"/>
</dbReference>
<evidence type="ECO:0000256" key="4">
    <source>
        <dbReference type="SAM" id="SignalP"/>
    </source>
</evidence>
<sequence>MFQQVLVLLFVNVRPFHCVCWCEQTCGSCWSYFKSERQKCCSSKKIRFSKNPSETSCSKTNELAGDGTTTSVVLAQGLIAEGARVMAADANPVLNYQKNREYHQGSCCRVEEDVKGDSELADVAVVSSGNNYDVGNMIAKALAKVGFKGVFTLEEGKSFVLASDDQGVPDQATKDVCDPIEATRSIPARVPFVSSSRLNSFGGPIQQSSKVKR</sequence>
<reference evidence="5 6" key="1">
    <citation type="journal article" date="2014" name="Science">
        <title>Plant genetics. Early allopolyploid evolution in the post-Neolithic Brassica napus oilseed genome.</title>
        <authorList>
            <person name="Chalhoub B."/>
            <person name="Denoeud F."/>
            <person name="Liu S."/>
            <person name="Parkin I.A."/>
            <person name="Tang H."/>
            <person name="Wang X."/>
            <person name="Chiquet J."/>
            <person name="Belcram H."/>
            <person name="Tong C."/>
            <person name="Samans B."/>
            <person name="Correa M."/>
            <person name="Da Silva C."/>
            <person name="Just J."/>
            <person name="Falentin C."/>
            <person name="Koh C.S."/>
            <person name="Le Clainche I."/>
            <person name="Bernard M."/>
            <person name="Bento P."/>
            <person name="Noel B."/>
            <person name="Labadie K."/>
            <person name="Alberti A."/>
            <person name="Charles M."/>
            <person name="Arnaud D."/>
            <person name="Guo H."/>
            <person name="Daviaud C."/>
            <person name="Alamery S."/>
            <person name="Jabbari K."/>
            <person name="Zhao M."/>
            <person name="Edger P.P."/>
            <person name="Chelaifa H."/>
            <person name="Tack D."/>
            <person name="Lassalle G."/>
            <person name="Mestiri I."/>
            <person name="Schnel N."/>
            <person name="Le Paslier M.C."/>
            <person name="Fan G."/>
            <person name="Renault V."/>
            <person name="Bayer P.E."/>
            <person name="Golicz A.A."/>
            <person name="Manoli S."/>
            <person name="Lee T.H."/>
            <person name="Thi V.H."/>
            <person name="Chalabi S."/>
            <person name="Hu Q."/>
            <person name="Fan C."/>
            <person name="Tollenaere R."/>
            <person name="Lu Y."/>
            <person name="Battail C."/>
            <person name="Shen J."/>
            <person name="Sidebottom C.H."/>
            <person name="Wang X."/>
            <person name="Canaguier A."/>
            <person name="Chauveau A."/>
            <person name="Berard A."/>
            <person name="Deniot G."/>
            <person name="Guan M."/>
            <person name="Liu Z."/>
            <person name="Sun F."/>
            <person name="Lim Y.P."/>
            <person name="Lyons E."/>
            <person name="Town C.D."/>
            <person name="Bancroft I."/>
            <person name="Wang X."/>
            <person name="Meng J."/>
            <person name="Ma J."/>
            <person name="Pires J.C."/>
            <person name="King G.J."/>
            <person name="Brunel D."/>
            <person name="Delourme R."/>
            <person name="Renard M."/>
            <person name="Aury J.M."/>
            <person name="Adams K.L."/>
            <person name="Batley J."/>
            <person name="Snowdon R.J."/>
            <person name="Tost J."/>
            <person name="Edwards D."/>
            <person name="Zhou Y."/>
            <person name="Hua W."/>
            <person name="Sharpe A.G."/>
            <person name="Paterson A.H."/>
            <person name="Guan C."/>
            <person name="Wincker P."/>
        </authorList>
    </citation>
    <scope>NUCLEOTIDE SEQUENCE [LARGE SCALE GENOMIC DNA]</scope>
    <source>
        <strain evidence="6">cv. Darmor-bzh</strain>
    </source>
</reference>
<keyword evidence="6" id="KW-1185">Reference proteome</keyword>
<comment type="similarity">
    <text evidence="1">Belongs to the chaperonin (HSP60) family.</text>
</comment>
<dbReference type="PaxDb" id="3708-A0A078HQD5"/>
<accession>A0A078HQD5</accession>
<dbReference type="EMBL" id="LK032480">
    <property type="protein sequence ID" value="CDY40825.1"/>
    <property type="molecule type" value="Genomic_DNA"/>
</dbReference>
<evidence type="ECO:0000256" key="1">
    <source>
        <dbReference type="ARBA" id="ARBA00006607"/>
    </source>
</evidence>
<dbReference type="InterPro" id="IPR027413">
    <property type="entry name" value="GROEL-like_equatorial_sf"/>
</dbReference>
<feature type="signal peptide" evidence="4">
    <location>
        <begin position="1"/>
        <end position="18"/>
    </location>
</feature>
<dbReference type="AlphaFoldDB" id="A0A078HQD5"/>
<name>A0A078HQD5_BRANA</name>
<dbReference type="Gene3D" id="3.30.260.10">
    <property type="entry name" value="TCP-1-like chaperonin intermediate domain"/>
    <property type="match status" value="1"/>
</dbReference>
<dbReference type="GO" id="GO:0140662">
    <property type="term" value="F:ATP-dependent protein folding chaperone"/>
    <property type="evidence" value="ECO:0007669"/>
    <property type="project" value="InterPro"/>
</dbReference>
<dbReference type="PANTHER" id="PTHR45633">
    <property type="entry name" value="60 KDA HEAT SHOCK PROTEIN, MITOCHONDRIAL"/>
    <property type="match status" value="1"/>
</dbReference>
<keyword evidence="4" id="KW-0732">Signal</keyword>
<keyword evidence="2" id="KW-0143">Chaperone</keyword>
<dbReference type="InterPro" id="IPR001844">
    <property type="entry name" value="Cpn60/GroEL"/>
</dbReference>
<organism evidence="5 6">
    <name type="scientific">Brassica napus</name>
    <name type="common">Rape</name>
    <dbReference type="NCBI Taxonomy" id="3708"/>
    <lineage>
        <taxon>Eukaryota</taxon>
        <taxon>Viridiplantae</taxon>
        <taxon>Streptophyta</taxon>
        <taxon>Embryophyta</taxon>
        <taxon>Tracheophyta</taxon>
        <taxon>Spermatophyta</taxon>
        <taxon>Magnoliopsida</taxon>
        <taxon>eudicotyledons</taxon>
        <taxon>Gunneridae</taxon>
        <taxon>Pentapetalae</taxon>
        <taxon>rosids</taxon>
        <taxon>malvids</taxon>
        <taxon>Brassicales</taxon>
        <taxon>Brassicaceae</taxon>
        <taxon>Brassiceae</taxon>
        <taxon>Brassica</taxon>
    </lineage>
</organism>
<feature type="chain" id="PRO_5001737373" evidence="4">
    <location>
        <begin position="19"/>
        <end position="213"/>
    </location>
</feature>
<proteinExistence type="inferred from homology"/>
<gene>
    <name evidence="5" type="primary">BnaC01g31310D</name>
    <name evidence="5" type="ORF">GSBRNA2T00071758001</name>
</gene>
<dbReference type="SUPFAM" id="SSF48592">
    <property type="entry name" value="GroEL equatorial domain-like"/>
    <property type="match status" value="1"/>
</dbReference>
<evidence type="ECO:0000256" key="2">
    <source>
        <dbReference type="ARBA" id="ARBA00023186"/>
    </source>
</evidence>
<dbReference type="Gramene" id="CDY40825">
    <property type="protein sequence ID" value="CDY40825"/>
    <property type="gene ID" value="GSBRNA2T00071758001"/>
</dbReference>
<evidence type="ECO:0000256" key="3">
    <source>
        <dbReference type="SAM" id="MobiDB-lite"/>
    </source>
</evidence>
<evidence type="ECO:0000313" key="5">
    <source>
        <dbReference type="EMBL" id="CDY40825.1"/>
    </source>
</evidence>
<dbReference type="InterPro" id="IPR027410">
    <property type="entry name" value="TCP-1-like_intermed_sf"/>
</dbReference>
<feature type="region of interest" description="Disordered" evidence="3">
    <location>
        <begin position="194"/>
        <end position="213"/>
    </location>
</feature>
<evidence type="ECO:0000313" key="6">
    <source>
        <dbReference type="Proteomes" id="UP000028999"/>
    </source>
</evidence>
<protein>
    <submittedName>
        <fullName evidence="5">BnaC01g31310D protein</fullName>
    </submittedName>
</protein>
<dbReference type="STRING" id="3708.A0A078HQD5"/>
<dbReference type="Gene3D" id="1.10.560.10">
    <property type="entry name" value="GroEL-like equatorial domain"/>
    <property type="match status" value="1"/>
</dbReference>